<dbReference type="EMBL" id="JAWQEG010002671">
    <property type="protein sequence ID" value="KAK3870427.1"/>
    <property type="molecule type" value="Genomic_DNA"/>
</dbReference>
<protein>
    <submittedName>
        <fullName evidence="1">Uncharacterized protein</fullName>
    </submittedName>
</protein>
<comment type="caution">
    <text evidence="1">The sequence shown here is derived from an EMBL/GenBank/DDBJ whole genome shotgun (WGS) entry which is preliminary data.</text>
</comment>
<dbReference type="Proteomes" id="UP001286313">
    <property type="component" value="Unassembled WGS sequence"/>
</dbReference>
<gene>
    <name evidence="1" type="ORF">Pcinc_024352</name>
</gene>
<evidence type="ECO:0000313" key="2">
    <source>
        <dbReference type="Proteomes" id="UP001286313"/>
    </source>
</evidence>
<proteinExistence type="predicted"/>
<keyword evidence="2" id="KW-1185">Reference proteome</keyword>
<sequence length="89" mass="10401">MRDKEEVERMKWEEVERMKWEEVERMGVGERGGKKEVKEVMGEGKKEVKEVMGEGKKEVKEVMGEGRRKTVSRSYFVVGEEDAVPSKSY</sequence>
<organism evidence="1 2">
    <name type="scientific">Petrolisthes cinctipes</name>
    <name type="common">Flat porcelain crab</name>
    <dbReference type="NCBI Taxonomy" id="88211"/>
    <lineage>
        <taxon>Eukaryota</taxon>
        <taxon>Metazoa</taxon>
        <taxon>Ecdysozoa</taxon>
        <taxon>Arthropoda</taxon>
        <taxon>Crustacea</taxon>
        <taxon>Multicrustacea</taxon>
        <taxon>Malacostraca</taxon>
        <taxon>Eumalacostraca</taxon>
        <taxon>Eucarida</taxon>
        <taxon>Decapoda</taxon>
        <taxon>Pleocyemata</taxon>
        <taxon>Anomura</taxon>
        <taxon>Galatheoidea</taxon>
        <taxon>Porcellanidae</taxon>
        <taxon>Petrolisthes</taxon>
    </lineage>
</organism>
<evidence type="ECO:0000313" key="1">
    <source>
        <dbReference type="EMBL" id="KAK3870427.1"/>
    </source>
</evidence>
<accession>A0AAE1KDP8</accession>
<reference evidence="1" key="1">
    <citation type="submission" date="2023-10" db="EMBL/GenBank/DDBJ databases">
        <title>Genome assemblies of two species of porcelain crab, Petrolisthes cinctipes and Petrolisthes manimaculis (Anomura: Porcellanidae).</title>
        <authorList>
            <person name="Angst P."/>
        </authorList>
    </citation>
    <scope>NUCLEOTIDE SEQUENCE</scope>
    <source>
        <strain evidence="1">PB745_01</strain>
        <tissue evidence="1">Gill</tissue>
    </source>
</reference>
<name>A0AAE1KDP8_PETCI</name>
<dbReference type="AlphaFoldDB" id="A0AAE1KDP8"/>